<name>A0A6N1BYC3_9BURK</name>
<feature type="compositionally biased region" description="Polar residues" evidence="1">
    <location>
        <begin position="79"/>
        <end position="91"/>
    </location>
</feature>
<dbReference type="Proteomes" id="UP000542973">
    <property type="component" value="Unassembled WGS sequence"/>
</dbReference>
<evidence type="ECO:0000256" key="1">
    <source>
        <dbReference type="SAM" id="MobiDB-lite"/>
    </source>
</evidence>
<accession>A0A6N1BYC3</accession>
<evidence type="ECO:0000313" key="2">
    <source>
        <dbReference type="EMBL" id="NNH09600.1"/>
    </source>
</evidence>
<reference evidence="2 3" key="1">
    <citation type="submission" date="2020-05" db="EMBL/GenBank/DDBJ databases">
        <title>MicrobeNet Type strains.</title>
        <authorList>
            <person name="Nicholson A.C."/>
        </authorList>
    </citation>
    <scope>NUCLEOTIDE SEQUENCE [LARGE SCALE GENOMIC DNA]</scope>
    <source>
        <strain evidence="2 3">ATCC 700815</strain>
    </source>
</reference>
<protein>
    <submittedName>
        <fullName evidence="2">Uncharacterized protein</fullName>
    </submittedName>
</protein>
<proteinExistence type="predicted"/>
<dbReference type="EMBL" id="JABEMD010000001">
    <property type="protein sequence ID" value="NNH09600.1"/>
    <property type="molecule type" value="Genomic_DNA"/>
</dbReference>
<dbReference type="RefSeq" id="WP_144425743.1">
    <property type="nucleotide sequence ID" value="NZ_BAAAEB010000007.1"/>
</dbReference>
<feature type="region of interest" description="Disordered" evidence="1">
    <location>
        <begin position="53"/>
        <end position="91"/>
    </location>
</feature>
<organism evidence="2 3">
    <name type="scientific">Cupriavidus gilardii</name>
    <dbReference type="NCBI Taxonomy" id="82541"/>
    <lineage>
        <taxon>Bacteria</taxon>
        <taxon>Pseudomonadati</taxon>
        <taxon>Pseudomonadota</taxon>
        <taxon>Betaproteobacteria</taxon>
        <taxon>Burkholderiales</taxon>
        <taxon>Burkholderiaceae</taxon>
        <taxon>Cupriavidus</taxon>
    </lineage>
</organism>
<evidence type="ECO:0000313" key="3">
    <source>
        <dbReference type="Proteomes" id="UP000542973"/>
    </source>
</evidence>
<gene>
    <name evidence="2" type="ORF">HLB16_01720</name>
</gene>
<dbReference type="AlphaFoldDB" id="A0A6N1BYC3"/>
<comment type="caution">
    <text evidence="2">The sequence shown here is derived from an EMBL/GenBank/DDBJ whole genome shotgun (WGS) entry which is preliminary data.</text>
</comment>
<dbReference type="GeneID" id="70689318"/>
<sequence>MLAFLALVGCLRLAAVQAFPRICGAQQWFQDSESYKSCRTSAQREANLNRFARPARRQASRAAPARPDREVAAGFGVTPESSTIDSANDFA</sequence>